<gene>
    <name evidence="2" type="primary">ZMYM1_13</name>
    <name evidence="2" type="ORF">FJT64_001296</name>
</gene>
<sequence length="278" mass="31236">MQRPDFKETAFLDGFSNSKSAQHLQAHEKLTLSCGLPVDKRIAQATEAEQKKNRELFTEIICTIRGLARSGSALRGHDNVSGRLMTMLDERSVTSPEIKAWLDKKNNFLSHECQDEIIRIMASMLLREVLEEARRSMFYGVIADGTTDLSTKEQFSICVRYATEELLVKEAFLGLYEVPGSTAAELYEALKDALVRTMYGTDKLRGHCFDGASNMSGKDPTLMDVSKLNVDLQFLAFVVFPIVPASERPTRCAQRTLRTIVDYPKSEDAVILFVHLLC</sequence>
<reference evidence="2 3" key="1">
    <citation type="submission" date="2019-07" db="EMBL/GenBank/DDBJ databases">
        <title>Draft genome assembly of a fouling barnacle, Amphibalanus amphitrite (Darwin, 1854): The first reference genome for Thecostraca.</title>
        <authorList>
            <person name="Kim W."/>
        </authorList>
    </citation>
    <scope>NUCLEOTIDE SEQUENCE [LARGE SCALE GENOMIC DNA]</scope>
    <source>
        <strain evidence="2">SNU_AA5</strain>
        <tissue evidence="2">Soma without cirri and trophi</tissue>
    </source>
</reference>
<dbReference type="PANTHER" id="PTHR45749:SF21">
    <property type="entry name" value="DUF4371 DOMAIN-CONTAINING PROTEIN"/>
    <property type="match status" value="1"/>
</dbReference>
<evidence type="ECO:0000313" key="3">
    <source>
        <dbReference type="Proteomes" id="UP000440578"/>
    </source>
</evidence>
<evidence type="ECO:0000313" key="2">
    <source>
        <dbReference type="EMBL" id="KAF0289265.1"/>
    </source>
</evidence>
<comment type="caution">
    <text evidence="2">The sequence shown here is derived from an EMBL/GenBank/DDBJ whole genome shotgun (WGS) entry which is preliminary data.</text>
</comment>
<dbReference type="Pfam" id="PF14291">
    <property type="entry name" value="DUF4371"/>
    <property type="match status" value="1"/>
</dbReference>
<protein>
    <submittedName>
        <fullName evidence="2">Zinc finger MYM-type protein 1</fullName>
    </submittedName>
</protein>
<dbReference type="AlphaFoldDB" id="A0A6A4V6E0"/>
<dbReference type="Proteomes" id="UP000440578">
    <property type="component" value="Unassembled WGS sequence"/>
</dbReference>
<dbReference type="OrthoDB" id="6378809at2759"/>
<proteinExistence type="predicted"/>
<keyword evidence="3" id="KW-1185">Reference proteome</keyword>
<evidence type="ECO:0000259" key="1">
    <source>
        <dbReference type="Pfam" id="PF14291"/>
    </source>
</evidence>
<name>A0A6A4V6E0_AMPAM</name>
<dbReference type="EMBL" id="VIIS01002042">
    <property type="protein sequence ID" value="KAF0289265.1"/>
    <property type="molecule type" value="Genomic_DNA"/>
</dbReference>
<dbReference type="PANTHER" id="PTHR45749">
    <property type="match status" value="1"/>
</dbReference>
<feature type="domain" description="DUF4371" evidence="1">
    <location>
        <begin position="102"/>
        <end position="218"/>
    </location>
</feature>
<accession>A0A6A4V6E0</accession>
<organism evidence="2 3">
    <name type="scientific">Amphibalanus amphitrite</name>
    <name type="common">Striped barnacle</name>
    <name type="synonym">Balanus amphitrite</name>
    <dbReference type="NCBI Taxonomy" id="1232801"/>
    <lineage>
        <taxon>Eukaryota</taxon>
        <taxon>Metazoa</taxon>
        <taxon>Ecdysozoa</taxon>
        <taxon>Arthropoda</taxon>
        <taxon>Crustacea</taxon>
        <taxon>Multicrustacea</taxon>
        <taxon>Cirripedia</taxon>
        <taxon>Thoracica</taxon>
        <taxon>Thoracicalcarea</taxon>
        <taxon>Balanomorpha</taxon>
        <taxon>Balanoidea</taxon>
        <taxon>Balanidae</taxon>
        <taxon>Amphibalaninae</taxon>
        <taxon>Amphibalanus</taxon>
    </lineage>
</organism>
<dbReference type="InterPro" id="IPR025398">
    <property type="entry name" value="DUF4371"/>
</dbReference>